<evidence type="ECO:0000313" key="2">
    <source>
        <dbReference type="EMBL" id="RKK18872.1"/>
    </source>
</evidence>
<comment type="caution">
    <text evidence="2">The sequence shown here is derived from an EMBL/GenBank/DDBJ whole genome shotgun (WGS) entry which is preliminary data.</text>
</comment>
<dbReference type="Proteomes" id="UP000270866">
    <property type="component" value="Unassembled WGS sequence"/>
</dbReference>
<reference evidence="2 3" key="1">
    <citation type="journal article" date="2018" name="Sci. Rep.">
        <title>Characterisation of pathogen-specific regions and novel effector candidates in Fusarium oxysporum f. sp. cepae.</title>
        <authorList>
            <person name="Armitage A.D."/>
            <person name="Taylor A."/>
            <person name="Sobczyk M.K."/>
            <person name="Baxter L."/>
            <person name="Greenfield B.P."/>
            <person name="Bates H.J."/>
            <person name="Wilson F."/>
            <person name="Jackson A.C."/>
            <person name="Ott S."/>
            <person name="Harrison R.J."/>
            <person name="Clarkson J.P."/>
        </authorList>
    </citation>
    <scope>NUCLEOTIDE SEQUENCE [LARGE SCALE GENOMIC DNA]</scope>
    <source>
        <strain evidence="2 3">FoC_Fus2</strain>
    </source>
</reference>
<accession>A0A3L6NN92</accession>
<proteinExistence type="predicted"/>
<organism evidence="2 3">
    <name type="scientific">Fusarium oxysporum f. sp. cepae</name>
    <dbReference type="NCBI Taxonomy" id="396571"/>
    <lineage>
        <taxon>Eukaryota</taxon>
        <taxon>Fungi</taxon>
        <taxon>Dikarya</taxon>
        <taxon>Ascomycota</taxon>
        <taxon>Pezizomycotina</taxon>
        <taxon>Sordariomycetes</taxon>
        <taxon>Hypocreomycetidae</taxon>
        <taxon>Hypocreales</taxon>
        <taxon>Nectriaceae</taxon>
        <taxon>Fusarium</taxon>
        <taxon>Fusarium oxysporum species complex</taxon>
    </lineage>
</organism>
<sequence length="412" mass="45696">MSSKRRAITTAQSDAFRNAIASCEGKLKKLKTIYKNDLHRQQCRSLIQEIHSELEAAVNPAAKLPEESVIHVKTTKASAKARRMNRPSTRTSPRRSEVLVAPIPEQIYLAYCHMSKSWFAVLVLHIKWIESYGLHESIPACFHCNDEGHFIWKQGYEDGGPLISGRQFPVMFFGGASTFEQERYGWVAAKDLQKFDPQGYQASLVPHYNAVLAFIAERNCPSPGNVARELDEVAEAEITGPTLTDIEPLAATSSCSAGAQEIGTRRDLNPNVPGRISCEQREVASAAMELLTKSTSIYLTQPTSASSENSPTFYNLPPLNPTPAGNIKSLPTIRLLTDRISMNGHSGNCTAATYRDVVPRVEWPSLSRPIYKRQVARSPKVLPAPFSGDSERYNSIVAENLKILRTHLSKCR</sequence>
<evidence type="ECO:0000313" key="3">
    <source>
        <dbReference type="Proteomes" id="UP000270866"/>
    </source>
</evidence>
<dbReference type="EMBL" id="MRCU01000005">
    <property type="protein sequence ID" value="RKK18872.1"/>
    <property type="molecule type" value="Genomic_DNA"/>
</dbReference>
<evidence type="ECO:0000256" key="1">
    <source>
        <dbReference type="SAM" id="MobiDB-lite"/>
    </source>
</evidence>
<dbReference type="AlphaFoldDB" id="A0A3L6NN92"/>
<feature type="region of interest" description="Disordered" evidence="1">
    <location>
        <begin position="75"/>
        <end position="95"/>
    </location>
</feature>
<protein>
    <submittedName>
        <fullName evidence="2">Uncharacterized protein</fullName>
    </submittedName>
</protein>
<gene>
    <name evidence="2" type="ORF">BFJ65_g9163</name>
</gene>
<name>A0A3L6NN92_FUSOX</name>